<dbReference type="EC" id="6.1.1.20" evidence="1"/>
<reference evidence="1 2" key="1">
    <citation type="submission" date="2017-01" db="EMBL/GenBank/DDBJ databases">
        <title>The cable genome- insights into the physiology and evolution of filamentous bacteria capable of sulfide oxidation via long distance electron transfer.</title>
        <authorList>
            <person name="Schreiber L."/>
            <person name="Bjerg J.T."/>
            <person name="Boggild A."/>
            <person name="Van De Vossenberg J."/>
            <person name="Meysman F."/>
            <person name="Nielsen L.P."/>
            <person name="Schramm A."/>
            <person name="Kjeldsen K.U."/>
        </authorList>
    </citation>
    <scope>NUCLEOTIDE SEQUENCE [LARGE SCALE GENOMIC DNA]</scope>
    <source>
        <strain evidence="1">A2</strain>
    </source>
</reference>
<dbReference type="InterPro" id="IPR009061">
    <property type="entry name" value="DNA-bd_dom_put_sf"/>
</dbReference>
<sequence length="50" mass="5573">MKFTLSWLGNYISLDGLTPDQLAERLTMLGLEVDAVEELYVGLDAIQTTK</sequence>
<evidence type="ECO:0000313" key="1">
    <source>
        <dbReference type="EMBL" id="RWX46964.1"/>
    </source>
</evidence>
<dbReference type="SUPFAM" id="SSF46955">
    <property type="entry name" value="Putative DNA-binding domain"/>
    <property type="match status" value="1"/>
</dbReference>
<proteinExistence type="predicted"/>
<dbReference type="EMBL" id="MTKQ01000191">
    <property type="protein sequence ID" value="RWX46964.1"/>
    <property type="molecule type" value="Genomic_DNA"/>
</dbReference>
<keyword evidence="1" id="KW-0030">Aminoacyl-tRNA synthetase</keyword>
<evidence type="ECO:0000313" key="2">
    <source>
        <dbReference type="Proteomes" id="UP000286862"/>
    </source>
</evidence>
<dbReference type="Gene3D" id="3.30.56.10">
    <property type="match status" value="1"/>
</dbReference>
<comment type="caution">
    <text evidence="1">The sequence shown here is derived from an EMBL/GenBank/DDBJ whole genome shotgun (WGS) entry which is preliminary data.</text>
</comment>
<dbReference type="Proteomes" id="UP000286862">
    <property type="component" value="Unassembled WGS sequence"/>
</dbReference>
<keyword evidence="1" id="KW-0436">Ligase</keyword>
<organism evidence="1 2">
    <name type="scientific">Candidatus Electrothrix marina</name>
    <dbReference type="NCBI Taxonomy" id="1859130"/>
    <lineage>
        <taxon>Bacteria</taxon>
        <taxon>Pseudomonadati</taxon>
        <taxon>Thermodesulfobacteriota</taxon>
        <taxon>Desulfobulbia</taxon>
        <taxon>Desulfobulbales</taxon>
        <taxon>Desulfobulbaceae</taxon>
        <taxon>Candidatus Electrothrix</taxon>
    </lineage>
</organism>
<protein>
    <submittedName>
        <fullName evidence="1">Phenylalanyl-tRNA synthetase beta chain</fullName>
        <ecNumber evidence="1">6.1.1.20</ecNumber>
    </submittedName>
</protein>
<dbReference type="AlphaFoldDB" id="A0A3S3QGL3"/>
<dbReference type="GO" id="GO:0004826">
    <property type="term" value="F:phenylalanine-tRNA ligase activity"/>
    <property type="evidence" value="ECO:0007669"/>
    <property type="project" value="UniProtKB-EC"/>
</dbReference>
<feature type="non-terminal residue" evidence="1">
    <location>
        <position position="50"/>
    </location>
</feature>
<accession>A0A3S3QGL3</accession>
<gene>
    <name evidence="1" type="ORF">VT99_11911</name>
</gene>
<name>A0A3S3QGL3_9BACT</name>